<dbReference type="EnsemblPlants" id="Solyc11g064980.1.1">
    <property type="protein sequence ID" value="Solyc11g064980.1.1.1"/>
    <property type="gene ID" value="Solyc11g064980.1"/>
</dbReference>
<organism evidence="2">
    <name type="scientific">Solanum lycopersicum</name>
    <name type="common">Tomato</name>
    <name type="synonym">Lycopersicon esculentum</name>
    <dbReference type="NCBI Taxonomy" id="4081"/>
    <lineage>
        <taxon>Eukaryota</taxon>
        <taxon>Viridiplantae</taxon>
        <taxon>Streptophyta</taxon>
        <taxon>Embryophyta</taxon>
        <taxon>Tracheophyta</taxon>
        <taxon>Spermatophyta</taxon>
        <taxon>Magnoliopsida</taxon>
        <taxon>eudicotyledons</taxon>
        <taxon>Gunneridae</taxon>
        <taxon>Pentapetalae</taxon>
        <taxon>asterids</taxon>
        <taxon>lamiids</taxon>
        <taxon>Solanales</taxon>
        <taxon>Solanaceae</taxon>
        <taxon>Solanoideae</taxon>
        <taxon>Solaneae</taxon>
        <taxon>Solanum</taxon>
        <taxon>Solanum subgen. Lycopersicon</taxon>
    </lineage>
</organism>
<keyword evidence="3" id="KW-1185">Reference proteome</keyword>
<proteinExistence type="predicted"/>
<name>A0A3Q7JND5_SOLLC</name>
<dbReference type="Gramene" id="Solyc11g064980.1.1">
    <property type="protein sequence ID" value="Solyc11g064980.1.1.1"/>
    <property type="gene ID" value="Solyc11g064980.1"/>
</dbReference>
<dbReference type="Proteomes" id="UP000004994">
    <property type="component" value="Chromosome 11"/>
</dbReference>
<accession>A0A3Q7JND5</accession>
<keyword evidence="1" id="KW-0472">Membrane</keyword>
<reference evidence="2" key="2">
    <citation type="submission" date="2019-01" db="UniProtKB">
        <authorList>
            <consortium name="EnsemblPlants"/>
        </authorList>
    </citation>
    <scope>IDENTIFICATION</scope>
    <source>
        <strain evidence="2">cv. Heinz 1706</strain>
    </source>
</reference>
<sequence length="88" mass="10277">MGVKQYVDVFNRVDLRTYVCAYFVCNNLPFINMTHMFSGRPCRLFFIIQFDKRLLLLVLILINYVSVSKFLRSPILTLSSSFDLIKGC</sequence>
<feature type="transmembrane region" description="Helical" evidence="1">
    <location>
        <begin position="15"/>
        <end position="33"/>
    </location>
</feature>
<feature type="transmembrane region" description="Helical" evidence="1">
    <location>
        <begin position="54"/>
        <end position="71"/>
    </location>
</feature>
<keyword evidence="1" id="KW-1133">Transmembrane helix</keyword>
<dbReference type="PaxDb" id="4081-Solyc11g064980.1.1"/>
<dbReference type="InParanoid" id="A0A3Q7JND5"/>
<reference evidence="2" key="1">
    <citation type="journal article" date="2012" name="Nature">
        <title>The tomato genome sequence provides insights into fleshy fruit evolution.</title>
        <authorList>
            <consortium name="Tomato Genome Consortium"/>
        </authorList>
    </citation>
    <scope>NUCLEOTIDE SEQUENCE [LARGE SCALE GENOMIC DNA]</scope>
    <source>
        <strain evidence="2">cv. Heinz 1706</strain>
    </source>
</reference>
<evidence type="ECO:0000313" key="3">
    <source>
        <dbReference type="Proteomes" id="UP000004994"/>
    </source>
</evidence>
<keyword evidence="1" id="KW-0812">Transmembrane</keyword>
<dbReference type="AlphaFoldDB" id="A0A3Q7JND5"/>
<protein>
    <submittedName>
        <fullName evidence="2">Uncharacterized protein</fullName>
    </submittedName>
</protein>
<evidence type="ECO:0000313" key="2">
    <source>
        <dbReference type="EnsemblPlants" id="Solyc11g064980.1.1.1"/>
    </source>
</evidence>
<evidence type="ECO:0000256" key="1">
    <source>
        <dbReference type="SAM" id="Phobius"/>
    </source>
</evidence>